<dbReference type="EMBL" id="CP053085">
    <property type="protein sequence ID" value="QJR34841.1"/>
    <property type="molecule type" value="Genomic_DNA"/>
</dbReference>
<keyword evidence="4" id="KW-0689">Ribosomal protein</keyword>
<dbReference type="CDD" id="cd04301">
    <property type="entry name" value="NAT_SF"/>
    <property type="match status" value="1"/>
</dbReference>
<accession>A0A6M4IRH4</accession>
<dbReference type="InterPro" id="IPR016181">
    <property type="entry name" value="Acyl_CoA_acyltransferase"/>
</dbReference>
<evidence type="ECO:0000313" key="4">
    <source>
        <dbReference type="EMBL" id="QJR34841.1"/>
    </source>
</evidence>
<dbReference type="PANTHER" id="PTHR43877">
    <property type="entry name" value="AMINOALKYLPHOSPHONATE N-ACETYLTRANSFERASE-RELATED-RELATED"/>
    <property type="match status" value="1"/>
</dbReference>
<dbReference type="Proteomes" id="UP000500938">
    <property type="component" value="Chromosome"/>
</dbReference>
<feature type="domain" description="N-acetyltransferase" evidence="3">
    <location>
        <begin position="21"/>
        <end position="166"/>
    </location>
</feature>
<keyword evidence="1 4" id="KW-0808">Transferase</keyword>
<dbReference type="KEGG" id="ggr:HKW67_04590"/>
<sequence length="169" mass="18115">MGSVARGDIALPRRFMTAPLFAIRPTTADDVPAMASIEALAFSDPWPATSFHELLAHPFSRMATAVDDSGGIIGYCIMLQAADEAEIANIATAPGIRRRGVGARLLDDAIAAGTEAGVASMFLEVRESNAAARALYSSRGFVAVGRRRGYYRRPLEDALVLRRDVTAFE</sequence>
<dbReference type="NCBIfam" id="TIGR01575">
    <property type="entry name" value="rimI"/>
    <property type="match status" value="1"/>
</dbReference>
<protein>
    <submittedName>
        <fullName evidence="4">Ribosomal protein S18-alanine N-acetyltransferase</fullName>
    </submittedName>
</protein>
<dbReference type="Gene3D" id="3.40.630.30">
    <property type="match status" value="1"/>
</dbReference>
<evidence type="ECO:0000259" key="3">
    <source>
        <dbReference type="PROSITE" id="PS51186"/>
    </source>
</evidence>
<dbReference type="InterPro" id="IPR000182">
    <property type="entry name" value="GNAT_dom"/>
</dbReference>
<dbReference type="Pfam" id="PF00583">
    <property type="entry name" value="Acetyltransf_1"/>
    <property type="match status" value="1"/>
</dbReference>
<dbReference type="InterPro" id="IPR050832">
    <property type="entry name" value="Bact_Acetyltransf"/>
</dbReference>
<dbReference type="SUPFAM" id="SSF55729">
    <property type="entry name" value="Acyl-CoA N-acyltransferases (Nat)"/>
    <property type="match status" value="1"/>
</dbReference>
<organism evidence="4 5">
    <name type="scientific">Gemmatimonas groenlandica</name>
    <dbReference type="NCBI Taxonomy" id="2732249"/>
    <lineage>
        <taxon>Bacteria</taxon>
        <taxon>Pseudomonadati</taxon>
        <taxon>Gemmatimonadota</taxon>
        <taxon>Gemmatimonadia</taxon>
        <taxon>Gemmatimonadales</taxon>
        <taxon>Gemmatimonadaceae</taxon>
        <taxon>Gemmatimonas</taxon>
    </lineage>
</organism>
<dbReference type="GO" id="GO:0008080">
    <property type="term" value="F:N-acetyltransferase activity"/>
    <property type="evidence" value="ECO:0007669"/>
    <property type="project" value="InterPro"/>
</dbReference>
<evidence type="ECO:0000256" key="1">
    <source>
        <dbReference type="ARBA" id="ARBA00022679"/>
    </source>
</evidence>
<dbReference type="AlphaFoldDB" id="A0A6M4IRH4"/>
<dbReference type="GO" id="GO:0005840">
    <property type="term" value="C:ribosome"/>
    <property type="evidence" value="ECO:0007669"/>
    <property type="project" value="UniProtKB-KW"/>
</dbReference>
<keyword evidence="2" id="KW-0012">Acyltransferase</keyword>
<reference evidence="4 5" key="1">
    <citation type="submission" date="2020-05" db="EMBL/GenBank/DDBJ databases">
        <title>Complete genome sequence of Gemmatimonas greenlandica TET16.</title>
        <authorList>
            <person name="Zeng Y."/>
        </authorList>
    </citation>
    <scope>NUCLEOTIDE SEQUENCE [LARGE SCALE GENOMIC DNA]</scope>
    <source>
        <strain evidence="4 5">TET16</strain>
    </source>
</reference>
<evidence type="ECO:0000313" key="5">
    <source>
        <dbReference type="Proteomes" id="UP000500938"/>
    </source>
</evidence>
<evidence type="ECO:0000256" key="2">
    <source>
        <dbReference type="ARBA" id="ARBA00023315"/>
    </source>
</evidence>
<proteinExistence type="predicted"/>
<keyword evidence="4" id="KW-0687">Ribonucleoprotein</keyword>
<name>A0A6M4IRH4_9BACT</name>
<keyword evidence="5" id="KW-1185">Reference proteome</keyword>
<gene>
    <name evidence="4" type="primary">rimI</name>
    <name evidence="4" type="ORF">HKW67_04590</name>
</gene>
<dbReference type="PROSITE" id="PS51186">
    <property type="entry name" value="GNAT"/>
    <property type="match status" value="1"/>
</dbReference>
<dbReference type="InterPro" id="IPR006464">
    <property type="entry name" value="AcTrfase_RimI/Ard1"/>
</dbReference>